<evidence type="ECO:0000256" key="5">
    <source>
        <dbReference type="ARBA" id="ARBA00022692"/>
    </source>
</evidence>
<comment type="subcellular location">
    <subcellularLocation>
        <location evidence="1">Cell membrane</location>
        <topology evidence="1">Multi-pass membrane protein</topology>
    </subcellularLocation>
</comment>
<proteinExistence type="inferred from homology"/>
<gene>
    <name evidence="9" type="primary">SLC7A8_2</name>
    <name evidence="9" type="ORF">AVEN_185880_1</name>
</gene>
<feature type="transmembrane region" description="Helical" evidence="8">
    <location>
        <begin position="266"/>
        <end position="288"/>
    </location>
</feature>
<dbReference type="GO" id="GO:0005886">
    <property type="term" value="C:plasma membrane"/>
    <property type="evidence" value="ECO:0007669"/>
    <property type="project" value="UniProtKB-SubCell"/>
</dbReference>
<feature type="transmembrane region" description="Helical" evidence="8">
    <location>
        <begin position="76"/>
        <end position="96"/>
    </location>
</feature>
<evidence type="ECO:0000256" key="3">
    <source>
        <dbReference type="ARBA" id="ARBA00022448"/>
    </source>
</evidence>
<dbReference type="FunFam" id="1.20.1740.10:FF:000003">
    <property type="entry name" value="Y+L amino acid transporter 1 isoform X1"/>
    <property type="match status" value="1"/>
</dbReference>
<comment type="caution">
    <text evidence="9">The sequence shown here is derived from an EMBL/GenBank/DDBJ whole genome shotgun (WGS) entry which is preliminary data.</text>
</comment>
<dbReference type="InterPro" id="IPR002293">
    <property type="entry name" value="AA/rel_permease1"/>
</dbReference>
<evidence type="ECO:0000256" key="8">
    <source>
        <dbReference type="SAM" id="Phobius"/>
    </source>
</evidence>
<keyword evidence="3" id="KW-0813">Transport</keyword>
<keyword evidence="4" id="KW-1003">Cell membrane</keyword>
<organism evidence="9 10">
    <name type="scientific">Araneus ventricosus</name>
    <name type="common">Orbweaver spider</name>
    <name type="synonym">Epeira ventricosa</name>
    <dbReference type="NCBI Taxonomy" id="182803"/>
    <lineage>
        <taxon>Eukaryota</taxon>
        <taxon>Metazoa</taxon>
        <taxon>Ecdysozoa</taxon>
        <taxon>Arthropoda</taxon>
        <taxon>Chelicerata</taxon>
        <taxon>Arachnida</taxon>
        <taxon>Araneae</taxon>
        <taxon>Araneomorphae</taxon>
        <taxon>Entelegynae</taxon>
        <taxon>Araneoidea</taxon>
        <taxon>Araneidae</taxon>
        <taxon>Araneus</taxon>
    </lineage>
</organism>
<dbReference type="GO" id="GO:0015179">
    <property type="term" value="F:L-amino acid transmembrane transporter activity"/>
    <property type="evidence" value="ECO:0007669"/>
    <property type="project" value="TreeGrafter"/>
</dbReference>
<sequence>MQVLSDAILFDRSQDVGERTTPHLVTETMPRFRCCVTQASIDRVANMYGSGQCSILRRIQKTYDSSRESVCVQREIGLGSSIAITLGFIIGAGIFVSPKGVLTYTGSVGMALVIWTVTGLISMIGAMCYAELATSIPFSGSTYSYLMKCFGELPAFLYMWTEMVIFTPVYTVILSLTFANYILESFFPRCVFPPGAVRLLAALPICLLTYINCRKVQWTTRVQGVLTSSKILALIIIIIAGAYHLYLGNTTNFENAFEGTTNKPGFYALAFYHGLYAFGGWHCITFVTEELKDPTKNLPRAIFGSLALVTVVYIMANVAYFAVLTPYEMLASNAVAVTFGERMLGPLSWIMSFFVALSTVGALNSKILKSSRVFYVAAREGHLPSFLSMINLNYLTPVPSIVFVCLLSTVYLSTTELNFLIQYGAFVDSMFGMLTIAGMLWLKHKEPDLERPVQVSLFFPVAYLLISGFLVVFPIYINPWGPLMGTAIVAIGIPIYAFTVFWKDKPKLYSKAIGVSTSVIQKMFMSIAEEKQE</sequence>
<dbReference type="OrthoDB" id="6424755at2759"/>
<feature type="transmembrane region" description="Helical" evidence="8">
    <location>
        <begin position="454"/>
        <end position="477"/>
    </location>
</feature>
<feature type="transmembrane region" description="Helical" evidence="8">
    <location>
        <begin position="483"/>
        <end position="502"/>
    </location>
</feature>
<dbReference type="EMBL" id="BGPR01013757">
    <property type="protein sequence ID" value="GBN62073.1"/>
    <property type="molecule type" value="Genomic_DNA"/>
</dbReference>
<keyword evidence="5 8" id="KW-0812">Transmembrane</keyword>
<name>A0A4Y2QFT5_ARAVE</name>
<feature type="transmembrane region" description="Helical" evidence="8">
    <location>
        <begin position="225"/>
        <end position="246"/>
    </location>
</feature>
<keyword evidence="10" id="KW-1185">Reference proteome</keyword>
<evidence type="ECO:0000256" key="1">
    <source>
        <dbReference type="ARBA" id="ARBA00004651"/>
    </source>
</evidence>
<dbReference type="Pfam" id="PF13520">
    <property type="entry name" value="AA_permease_2"/>
    <property type="match status" value="1"/>
</dbReference>
<evidence type="ECO:0000313" key="9">
    <source>
        <dbReference type="EMBL" id="GBN62073.1"/>
    </source>
</evidence>
<dbReference type="Gene3D" id="1.20.1740.10">
    <property type="entry name" value="Amino acid/polyamine transporter I"/>
    <property type="match status" value="1"/>
</dbReference>
<feature type="transmembrane region" description="Helical" evidence="8">
    <location>
        <begin position="343"/>
        <end position="363"/>
    </location>
</feature>
<dbReference type="PANTHER" id="PTHR11785">
    <property type="entry name" value="AMINO ACID TRANSPORTER"/>
    <property type="match status" value="1"/>
</dbReference>
<keyword evidence="6 8" id="KW-1133">Transmembrane helix</keyword>
<evidence type="ECO:0000256" key="4">
    <source>
        <dbReference type="ARBA" id="ARBA00022475"/>
    </source>
</evidence>
<evidence type="ECO:0000256" key="7">
    <source>
        <dbReference type="ARBA" id="ARBA00023136"/>
    </source>
</evidence>
<feature type="transmembrane region" description="Helical" evidence="8">
    <location>
        <begin position="195"/>
        <end position="213"/>
    </location>
</feature>
<dbReference type="AlphaFoldDB" id="A0A4Y2QFT5"/>
<dbReference type="PIRSF" id="PIRSF006060">
    <property type="entry name" value="AA_transporter"/>
    <property type="match status" value="1"/>
</dbReference>
<reference evidence="9 10" key="1">
    <citation type="journal article" date="2019" name="Sci. Rep.">
        <title>Orb-weaving spider Araneus ventricosus genome elucidates the spidroin gene catalogue.</title>
        <authorList>
            <person name="Kono N."/>
            <person name="Nakamura H."/>
            <person name="Ohtoshi R."/>
            <person name="Moran D.A.P."/>
            <person name="Shinohara A."/>
            <person name="Yoshida Y."/>
            <person name="Fujiwara M."/>
            <person name="Mori M."/>
            <person name="Tomita M."/>
            <person name="Arakawa K."/>
        </authorList>
    </citation>
    <scope>NUCLEOTIDE SEQUENCE [LARGE SCALE GENOMIC DNA]</scope>
</reference>
<dbReference type="PANTHER" id="PTHR11785:SF240">
    <property type="entry name" value="LD25378P"/>
    <property type="match status" value="1"/>
</dbReference>
<feature type="transmembrane region" description="Helical" evidence="8">
    <location>
        <begin position="392"/>
        <end position="414"/>
    </location>
</feature>
<accession>A0A4Y2QFT5</accession>
<evidence type="ECO:0000313" key="10">
    <source>
        <dbReference type="Proteomes" id="UP000499080"/>
    </source>
</evidence>
<protein>
    <submittedName>
        <fullName evidence="9">Large neutral amino acids transporter small subunit 2</fullName>
    </submittedName>
</protein>
<feature type="transmembrane region" description="Helical" evidence="8">
    <location>
        <begin position="300"/>
        <end position="323"/>
    </location>
</feature>
<evidence type="ECO:0000256" key="6">
    <source>
        <dbReference type="ARBA" id="ARBA00022989"/>
    </source>
</evidence>
<comment type="similarity">
    <text evidence="2">Belongs to the amino acid-polyamine-organocation (APC) superfamily. L-type amino acid transporter (LAT) (TC 2.A.3.8) family.</text>
</comment>
<keyword evidence="7 8" id="KW-0472">Membrane</keyword>
<feature type="transmembrane region" description="Helical" evidence="8">
    <location>
        <begin position="155"/>
        <end position="183"/>
    </location>
</feature>
<evidence type="ECO:0000256" key="2">
    <source>
        <dbReference type="ARBA" id="ARBA00007040"/>
    </source>
</evidence>
<feature type="transmembrane region" description="Helical" evidence="8">
    <location>
        <begin position="108"/>
        <end position="134"/>
    </location>
</feature>
<dbReference type="InterPro" id="IPR050598">
    <property type="entry name" value="AminoAcid_Transporter"/>
</dbReference>
<feature type="transmembrane region" description="Helical" evidence="8">
    <location>
        <begin position="420"/>
        <end position="442"/>
    </location>
</feature>
<dbReference type="Proteomes" id="UP000499080">
    <property type="component" value="Unassembled WGS sequence"/>
</dbReference>